<keyword evidence="8" id="KW-0472">Membrane</keyword>
<evidence type="ECO:0000256" key="5">
    <source>
        <dbReference type="ARBA" id="ARBA00022519"/>
    </source>
</evidence>
<evidence type="ECO:0000256" key="3">
    <source>
        <dbReference type="ARBA" id="ARBA00022448"/>
    </source>
</evidence>
<comment type="caution">
    <text evidence="12">The sequence shown here is derived from an EMBL/GenBank/DDBJ whole genome shotgun (WGS) entry which is preliminary data.</text>
</comment>
<keyword evidence="7" id="KW-1133">Transmembrane helix</keyword>
<dbReference type="GO" id="GO:0005886">
    <property type="term" value="C:plasma membrane"/>
    <property type="evidence" value="ECO:0007669"/>
    <property type="project" value="UniProtKB-SubCell"/>
</dbReference>
<dbReference type="HOGENOM" id="CLU_2541780_0_0_6"/>
<dbReference type="Proteomes" id="UP000028511">
    <property type="component" value="Unassembled WGS sequence"/>
</dbReference>
<sequence length="83" mass="9211">MIDTRYADIELGLISDIRLFILAYVFGLKLGKLPVDVMLNILAVIGCASTLQTADGLSMFRSQSYHFFINAIYSCLHFIFGSG</sequence>
<dbReference type="EMBL" id="CBSW010000217">
    <property type="protein sequence ID" value="CDG98103.1"/>
    <property type="molecule type" value="Genomic_DNA"/>
</dbReference>
<comment type="catalytic activity">
    <reaction evidence="11">
        <text>fumarate(in) + succinate(out) = fumarate(out) + succinate(in)</text>
        <dbReference type="Rhea" id="RHEA:29323"/>
        <dbReference type="ChEBI" id="CHEBI:29806"/>
        <dbReference type="ChEBI" id="CHEBI:30031"/>
    </reaction>
    <physiologicalReaction direction="right-to-left" evidence="11">
        <dbReference type="Rhea" id="RHEA:29325"/>
    </physiologicalReaction>
</comment>
<protein>
    <submittedName>
        <fullName evidence="12">Anaerobic C4-dicarboxylate transporter</fullName>
    </submittedName>
</protein>
<evidence type="ECO:0000256" key="2">
    <source>
        <dbReference type="ARBA" id="ARBA00006413"/>
    </source>
</evidence>
<dbReference type="PANTHER" id="PTHR36106">
    <property type="entry name" value="ANAEROBIC C4-DICARBOXYLATE TRANSPORTER DCUB"/>
    <property type="match status" value="1"/>
</dbReference>
<comment type="similarity">
    <text evidence="2">Belongs to the DcuA/DcuB transporter (TC 2.A.13.1) family.</text>
</comment>
<keyword evidence="4" id="KW-1003">Cell membrane</keyword>
<keyword evidence="5" id="KW-0997">Cell inner membrane</keyword>
<keyword evidence="6" id="KW-0812">Transmembrane</keyword>
<dbReference type="Pfam" id="PF03605">
    <property type="entry name" value="DcuA_DcuB"/>
    <property type="match status" value="1"/>
</dbReference>
<evidence type="ECO:0000256" key="4">
    <source>
        <dbReference type="ARBA" id="ARBA00022475"/>
    </source>
</evidence>
<accession>A0A077NI98</accession>
<evidence type="ECO:0000256" key="11">
    <source>
        <dbReference type="ARBA" id="ARBA00034287"/>
    </source>
</evidence>
<name>A0A077NI98_XENBV</name>
<comment type="subcellular location">
    <subcellularLocation>
        <location evidence="1">Cell inner membrane</location>
        <topology evidence="1">Multi-pass membrane protein</topology>
    </subcellularLocation>
</comment>
<dbReference type="AlphaFoldDB" id="A0A077NI98"/>
<comment type="catalytic activity">
    <reaction evidence="10">
        <text>(S)-malate(in) + succinate(out) = (S)-malate(out) + succinate(in)</text>
        <dbReference type="Rhea" id="RHEA:29327"/>
        <dbReference type="ChEBI" id="CHEBI:15589"/>
        <dbReference type="ChEBI" id="CHEBI:30031"/>
    </reaction>
    <physiologicalReaction direction="right-to-left" evidence="10">
        <dbReference type="Rhea" id="RHEA:29329"/>
    </physiologicalReaction>
</comment>
<evidence type="ECO:0000256" key="6">
    <source>
        <dbReference type="ARBA" id="ARBA00022692"/>
    </source>
</evidence>
<dbReference type="GO" id="GO:0015556">
    <property type="term" value="F:C4-dicarboxylate transmembrane transporter activity"/>
    <property type="evidence" value="ECO:0007669"/>
    <property type="project" value="InterPro"/>
</dbReference>
<dbReference type="RefSeq" id="WP_071826789.1">
    <property type="nucleotide sequence ID" value="NZ_CAWLWN010000249.1"/>
</dbReference>
<evidence type="ECO:0000256" key="10">
    <source>
        <dbReference type="ARBA" id="ARBA00034284"/>
    </source>
</evidence>
<evidence type="ECO:0000256" key="8">
    <source>
        <dbReference type="ARBA" id="ARBA00023136"/>
    </source>
</evidence>
<evidence type="ECO:0000313" key="12">
    <source>
        <dbReference type="EMBL" id="CDG98103.1"/>
    </source>
</evidence>
<keyword evidence="3" id="KW-0813">Transport</keyword>
<comment type="catalytic activity">
    <reaction evidence="9">
        <text>L-aspartate(in) + succinate(out) = L-aspartate(out) + succinate(in)</text>
        <dbReference type="Rhea" id="RHEA:29343"/>
        <dbReference type="ChEBI" id="CHEBI:29991"/>
        <dbReference type="ChEBI" id="CHEBI:30031"/>
    </reaction>
    <physiologicalReaction direction="right-to-left" evidence="9">
        <dbReference type="Rhea" id="RHEA:29345"/>
    </physiologicalReaction>
</comment>
<dbReference type="InterPro" id="IPR004668">
    <property type="entry name" value="Anaer_Dcu_memb_transpt"/>
</dbReference>
<proteinExistence type="inferred from homology"/>
<evidence type="ECO:0000256" key="1">
    <source>
        <dbReference type="ARBA" id="ARBA00004429"/>
    </source>
</evidence>
<gene>
    <name evidence="12" type="ORF">XBP1_2940009</name>
</gene>
<evidence type="ECO:0000256" key="7">
    <source>
        <dbReference type="ARBA" id="ARBA00022989"/>
    </source>
</evidence>
<reference evidence="12" key="1">
    <citation type="submission" date="2013-07" db="EMBL/GenBank/DDBJ databases">
        <title>Sub-species coevolution in mutualistic symbiosis.</title>
        <authorList>
            <person name="Murfin K."/>
            <person name="Klassen J."/>
            <person name="Lee M."/>
            <person name="Forst S."/>
            <person name="Stock P."/>
            <person name="Goodrich-Blair H."/>
        </authorList>
    </citation>
    <scope>NUCLEOTIDE SEQUENCE [LARGE SCALE GENOMIC DNA]</scope>
    <source>
        <strain evidence="12">Puntauvense</strain>
    </source>
</reference>
<dbReference type="PANTHER" id="PTHR36106:SF3">
    <property type="entry name" value="ANAEROBIC C4-DICARBOXYLATE TRANSPORTER DCUB"/>
    <property type="match status" value="1"/>
</dbReference>
<organism evidence="12">
    <name type="scientific">Xenorhabdus bovienii str. puntauvense</name>
    <dbReference type="NCBI Taxonomy" id="1398201"/>
    <lineage>
        <taxon>Bacteria</taxon>
        <taxon>Pseudomonadati</taxon>
        <taxon>Pseudomonadota</taxon>
        <taxon>Gammaproteobacteria</taxon>
        <taxon>Enterobacterales</taxon>
        <taxon>Morganellaceae</taxon>
        <taxon>Xenorhabdus</taxon>
    </lineage>
</organism>
<evidence type="ECO:0000256" key="9">
    <source>
        <dbReference type="ARBA" id="ARBA00034237"/>
    </source>
</evidence>